<accession>A0AAD1UH97</accession>
<dbReference type="Gene3D" id="2.20.25.20">
    <property type="match status" value="1"/>
</dbReference>
<evidence type="ECO:0000259" key="11">
    <source>
        <dbReference type="PROSITE" id="PS50089"/>
    </source>
</evidence>
<sequence>MDELKAIDNTQNALPITNISTEALLPKEPSSLISLPKIGKEKEDSKKKVKKIQCSICLSKVQDYKTLDCGHKYCEECIVTHFTYQIKSKVLINTCPDCFMPLSESFVKPLLKEEVQNMLEEFKHQREVDMDPTLYWCPRTNCGKYVQILGVKKGTKHKATCECGYSFCIQCHELWHGSKSCKKAKDKGLRIFQKKTIVKKCPKCDTTIEKNEGCNHMTCHVCAYEFCWLCGGEYKNGDHFTILNGCSYYGKGASDYLLIALLLPALLCVTPLVIGCILSKSSFEKCPAICCIIWIPLLIIATVLGFAMVALSPLFYILVAFLFVKSLIRQCKFR</sequence>
<organism evidence="13 14">
    <name type="scientific">Euplotes crassus</name>
    <dbReference type="NCBI Taxonomy" id="5936"/>
    <lineage>
        <taxon>Eukaryota</taxon>
        <taxon>Sar</taxon>
        <taxon>Alveolata</taxon>
        <taxon>Ciliophora</taxon>
        <taxon>Intramacronucleata</taxon>
        <taxon>Spirotrichea</taxon>
        <taxon>Hypotrichia</taxon>
        <taxon>Euplotida</taxon>
        <taxon>Euplotidae</taxon>
        <taxon>Moneuplotes</taxon>
    </lineage>
</organism>
<keyword evidence="10" id="KW-0812">Transmembrane</keyword>
<dbReference type="Pfam" id="PF01485">
    <property type="entry name" value="IBR"/>
    <property type="match status" value="1"/>
</dbReference>
<keyword evidence="10" id="KW-0472">Membrane</keyword>
<dbReference type="GO" id="GO:0061630">
    <property type="term" value="F:ubiquitin protein ligase activity"/>
    <property type="evidence" value="ECO:0007669"/>
    <property type="project" value="UniProtKB-EC"/>
</dbReference>
<dbReference type="PROSITE" id="PS51873">
    <property type="entry name" value="TRIAD"/>
    <property type="match status" value="1"/>
</dbReference>
<dbReference type="Gene3D" id="1.20.120.1750">
    <property type="match status" value="1"/>
</dbReference>
<dbReference type="InterPro" id="IPR031127">
    <property type="entry name" value="E3_UB_ligase_RBR"/>
</dbReference>
<keyword evidence="10" id="KW-1133">Transmembrane helix</keyword>
<feature type="transmembrane region" description="Helical" evidence="10">
    <location>
        <begin position="286"/>
        <end position="304"/>
    </location>
</feature>
<evidence type="ECO:0000256" key="1">
    <source>
        <dbReference type="ARBA" id="ARBA00001798"/>
    </source>
</evidence>
<dbReference type="PROSITE" id="PS00518">
    <property type="entry name" value="ZF_RING_1"/>
    <property type="match status" value="1"/>
</dbReference>
<evidence type="ECO:0000256" key="7">
    <source>
        <dbReference type="ARBA" id="ARBA00022786"/>
    </source>
</evidence>
<dbReference type="InterPro" id="IPR002867">
    <property type="entry name" value="IBR_dom"/>
</dbReference>
<dbReference type="InterPro" id="IPR018957">
    <property type="entry name" value="Znf_C3HC4_RING-type"/>
</dbReference>
<feature type="transmembrane region" description="Helical" evidence="10">
    <location>
        <begin position="256"/>
        <end position="279"/>
    </location>
</feature>
<dbReference type="PANTHER" id="PTHR11685">
    <property type="entry name" value="RBR FAMILY RING FINGER AND IBR DOMAIN-CONTAINING"/>
    <property type="match status" value="1"/>
</dbReference>
<evidence type="ECO:0000256" key="10">
    <source>
        <dbReference type="SAM" id="Phobius"/>
    </source>
</evidence>
<dbReference type="EMBL" id="CAMPGE010009901">
    <property type="protein sequence ID" value="CAI2368759.1"/>
    <property type="molecule type" value="Genomic_DNA"/>
</dbReference>
<gene>
    <name evidence="13" type="ORF">ECRASSUSDP1_LOCUS10055</name>
</gene>
<dbReference type="Proteomes" id="UP001295684">
    <property type="component" value="Unassembled WGS sequence"/>
</dbReference>
<feature type="domain" description="RING-type" evidence="11">
    <location>
        <begin position="54"/>
        <end position="98"/>
    </location>
</feature>
<evidence type="ECO:0000313" key="13">
    <source>
        <dbReference type="EMBL" id="CAI2368759.1"/>
    </source>
</evidence>
<keyword evidence="5" id="KW-0677">Repeat</keyword>
<evidence type="ECO:0000256" key="9">
    <source>
        <dbReference type="PROSITE-ProRule" id="PRU00175"/>
    </source>
</evidence>
<keyword evidence="3" id="KW-0808">Transferase</keyword>
<evidence type="ECO:0000256" key="6">
    <source>
        <dbReference type="ARBA" id="ARBA00022771"/>
    </source>
</evidence>
<evidence type="ECO:0000313" key="14">
    <source>
        <dbReference type="Proteomes" id="UP001295684"/>
    </source>
</evidence>
<comment type="catalytic activity">
    <reaction evidence="1">
        <text>[E2 ubiquitin-conjugating enzyme]-S-ubiquitinyl-L-cysteine + [acceptor protein]-L-lysine = [E2 ubiquitin-conjugating enzyme]-L-cysteine + [acceptor protein]-N(6)-ubiquitinyl-L-lysine.</text>
        <dbReference type="EC" id="2.3.2.31"/>
    </reaction>
</comment>
<keyword evidence="4" id="KW-0479">Metal-binding</keyword>
<keyword evidence="14" id="KW-1185">Reference proteome</keyword>
<evidence type="ECO:0000259" key="12">
    <source>
        <dbReference type="PROSITE" id="PS51873"/>
    </source>
</evidence>
<protein>
    <recommendedName>
        <fullName evidence="2">RBR-type E3 ubiquitin transferase</fullName>
        <ecNumber evidence="2">2.3.2.31</ecNumber>
    </recommendedName>
</protein>
<dbReference type="AlphaFoldDB" id="A0AAD1UH97"/>
<dbReference type="Gene3D" id="3.30.40.10">
    <property type="entry name" value="Zinc/RING finger domain, C3HC4 (zinc finger)"/>
    <property type="match status" value="1"/>
</dbReference>
<dbReference type="GO" id="GO:0008270">
    <property type="term" value="F:zinc ion binding"/>
    <property type="evidence" value="ECO:0007669"/>
    <property type="project" value="UniProtKB-KW"/>
</dbReference>
<evidence type="ECO:0000256" key="3">
    <source>
        <dbReference type="ARBA" id="ARBA00022679"/>
    </source>
</evidence>
<dbReference type="InterPro" id="IPR013083">
    <property type="entry name" value="Znf_RING/FYVE/PHD"/>
</dbReference>
<evidence type="ECO:0000256" key="8">
    <source>
        <dbReference type="ARBA" id="ARBA00022833"/>
    </source>
</evidence>
<dbReference type="PROSITE" id="PS50089">
    <property type="entry name" value="ZF_RING_2"/>
    <property type="match status" value="1"/>
</dbReference>
<keyword evidence="6 9" id="KW-0863">Zinc-finger</keyword>
<keyword evidence="7" id="KW-0833">Ubl conjugation pathway</keyword>
<dbReference type="SMART" id="SM00184">
    <property type="entry name" value="RING"/>
    <property type="match status" value="2"/>
</dbReference>
<evidence type="ECO:0000256" key="4">
    <source>
        <dbReference type="ARBA" id="ARBA00022723"/>
    </source>
</evidence>
<dbReference type="InterPro" id="IPR001841">
    <property type="entry name" value="Znf_RING"/>
</dbReference>
<comment type="caution">
    <text evidence="13">The sequence shown here is derived from an EMBL/GenBank/DDBJ whole genome shotgun (WGS) entry which is preliminary data.</text>
</comment>
<keyword evidence="8" id="KW-0862">Zinc</keyword>
<dbReference type="SUPFAM" id="SSF57850">
    <property type="entry name" value="RING/U-box"/>
    <property type="match status" value="3"/>
</dbReference>
<dbReference type="SMART" id="SM00647">
    <property type="entry name" value="IBR"/>
    <property type="match status" value="2"/>
</dbReference>
<dbReference type="Pfam" id="PF22191">
    <property type="entry name" value="IBR_1"/>
    <property type="match status" value="1"/>
</dbReference>
<dbReference type="InterPro" id="IPR017907">
    <property type="entry name" value="Znf_RING_CS"/>
</dbReference>
<reference evidence="13" key="1">
    <citation type="submission" date="2023-07" db="EMBL/GenBank/DDBJ databases">
        <authorList>
            <consortium name="AG Swart"/>
            <person name="Singh M."/>
            <person name="Singh A."/>
            <person name="Seah K."/>
            <person name="Emmerich C."/>
        </authorList>
    </citation>
    <scope>NUCLEOTIDE SEQUENCE</scope>
    <source>
        <strain evidence="13">DP1</strain>
    </source>
</reference>
<proteinExistence type="predicted"/>
<name>A0AAD1UH97_EUPCR</name>
<dbReference type="GO" id="GO:0016567">
    <property type="term" value="P:protein ubiquitination"/>
    <property type="evidence" value="ECO:0007669"/>
    <property type="project" value="InterPro"/>
</dbReference>
<dbReference type="EC" id="2.3.2.31" evidence="2"/>
<evidence type="ECO:0000256" key="5">
    <source>
        <dbReference type="ARBA" id="ARBA00022737"/>
    </source>
</evidence>
<feature type="domain" description="RING-type" evidence="12">
    <location>
        <begin position="50"/>
        <end position="250"/>
    </location>
</feature>
<dbReference type="Pfam" id="PF00097">
    <property type="entry name" value="zf-C3HC4"/>
    <property type="match status" value="1"/>
</dbReference>
<dbReference type="InterPro" id="IPR044066">
    <property type="entry name" value="TRIAD_supradom"/>
</dbReference>
<evidence type="ECO:0000256" key="2">
    <source>
        <dbReference type="ARBA" id="ARBA00012251"/>
    </source>
</evidence>